<protein>
    <recommendedName>
        <fullName evidence="1">DUF362 domain-containing protein</fullName>
    </recommendedName>
</protein>
<accession>F6D486</accession>
<evidence type="ECO:0000259" key="1">
    <source>
        <dbReference type="Pfam" id="PF04015"/>
    </source>
</evidence>
<dbReference type="OrthoDB" id="130480at2157"/>
<dbReference type="eggNOG" id="arCOG02446">
    <property type="taxonomic scope" value="Archaea"/>
</dbReference>
<dbReference type="InterPro" id="IPR007160">
    <property type="entry name" value="DUF362"/>
</dbReference>
<organism evidence="2 3">
    <name type="scientific">Methanobacterium paludis (strain DSM 25820 / JCM 18151 / SWAN1)</name>
    <dbReference type="NCBI Taxonomy" id="868131"/>
    <lineage>
        <taxon>Archaea</taxon>
        <taxon>Methanobacteriati</taxon>
        <taxon>Methanobacteriota</taxon>
        <taxon>Methanomada group</taxon>
        <taxon>Methanobacteria</taxon>
        <taxon>Methanobacteriales</taxon>
        <taxon>Methanobacteriaceae</taxon>
        <taxon>Methanobacterium</taxon>
    </lineage>
</organism>
<reference evidence="2 3" key="1">
    <citation type="journal article" date="2014" name="Int. J. Syst. Evol. Microbiol.">
        <title>Methanobacterium paludis sp. nov. and a novel strain of Methanobacterium lacus isolated from northern peatlands.</title>
        <authorList>
            <person name="Cadillo-Quiroz H."/>
            <person name="Brauer S.L."/>
            <person name="Goodson N."/>
            <person name="Yavitt J.B."/>
            <person name="Zinder S.H."/>
        </authorList>
    </citation>
    <scope>NUCLEOTIDE SEQUENCE [LARGE SCALE GENOMIC DNA]</scope>
    <source>
        <strain evidence="3">DSM 25820 / JCM 18151 / SWAN1</strain>
    </source>
</reference>
<dbReference type="EMBL" id="CP002772">
    <property type="protein sequence ID" value="AEG18085.1"/>
    <property type="molecule type" value="Genomic_DNA"/>
</dbReference>
<dbReference type="Proteomes" id="UP000009231">
    <property type="component" value="Chromosome"/>
</dbReference>
<dbReference type="Pfam" id="PF04015">
    <property type="entry name" value="DUF362"/>
    <property type="match status" value="1"/>
</dbReference>
<dbReference type="GeneID" id="10668567"/>
<evidence type="ECO:0000313" key="2">
    <source>
        <dbReference type="EMBL" id="AEG18085.1"/>
    </source>
</evidence>
<dbReference type="RefSeq" id="WP_013825587.1">
    <property type="nucleotide sequence ID" value="NC_015574.1"/>
</dbReference>
<keyword evidence="3" id="KW-1185">Reference proteome</keyword>
<proteinExistence type="predicted"/>
<feature type="domain" description="DUF362" evidence="1">
    <location>
        <begin position="38"/>
        <end position="243"/>
    </location>
</feature>
<dbReference type="KEGG" id="mew:MSWAN_1064"/>
<dbReference type="AlphaFoldDB" id="F6D486"/>
<gene>
    <name evidence="2" type="ordered locus">MSWAN_1064</name>
</gene>
<dbReference type="HOGENOM" id="CLU_066599_0_0_2"/>
<sequence length="306" mass="33889">MVKDNAGEVFLVKTTDRQEGIEKLFENLAMDGFKDKTVALKANFNSADPFPASTHIQTLQTILDELKTAESGKIILAERSGMGNTTKVLEKMGVYDLAQEYNFEVVVLDDEGAEGWVKIERDGTHWLNGFYISKIFLDAEKVVQTCCLKTHRFGGHFTLSLKNSVGLVAKKVPGGIYNYMGELHLSPFQRLMIAEINSYYNVDVILMDAMKVFLNKGPETGVVVEPSLLLAGTDRVAIDAVGVAILRYYGTTREVSNGRIFELDQIRRAAELGVGIESADEISLIPVDEDSKIISEDIENILEKQG</sequence>
<dbReference type="STRING" id="868131.MSWAN_1064"/>
<evidence type="ECO:0000313" key="3">
    <source>
        <dbReference type="Proteomes" id="UP000009231"/>
    </source>
</evidence>
<name>F6D486_METPW</name>